<dbReference type="InterPro" id="IPR013324">
    <property type="entry name" value="RNA_pol_sigma_r3/r4-like"/>
</dbReference>
<dbReference type="Proteomes" id="UP000190080">
    <property type="component" value="Unassembled WGS sequence"/>
</dbReference>
<dbReference type="EMBL" id="MZGV01000039">
    <property type="protein sequence ID" value="OPJ59759.1"/>
    <property type="molecule type" value="Genomic_DNA"/>
</dbReference>
<dbReference type="AlphaFoldDB" id="A0A1V4IIM0"/>
<dbReference type="PRINTS" id="PR00046">
    <property type="entry name" value="SIGMA70FCT"/>
</dbReference>
<dbReference type="InterPro" id="IPR000943">
    <property type="entry name" value="RNA_pol_sigma70"/>
</dbReference>
<evidence type="ECO:0000313" key="3">
    <source>
        <dbReference type="Proteomes" id="UP000190080"/>
    </source>
</evidence>
<dbReference type="Gene3D" id="1.10.10.10">
    <property type="entry name" value="Winged helix-like DNA-binding domain superfamily/Winged helix DNA-binding domain"/>
    <property type="match status" value="1"/>
</dbReference>
<dbReference type="InterPro" id="IPR007630">
    <property type="entry name" value="RNA_pol_sigma70_r4"/>
</dbReference>
<dbReference type="STRING" id="1450648.CLORY_31040"/>
<gene>
    <name evidence="2" type="primary">rpoD</name>
    <name evidence="2" type="ORF">CLORY_31040</name>
</gene>
<dbReference type="SUPFAM" id="SSF88659">
    <property type="entry name" value="Sigma3 and sigma4 domains of RNA polymerase sigma factors"/>
    <property type="match status" value="1"/>
</dbReference>
<name>A0A1V4IIM0_9CLOT</name>
<dbReference type="GO" id="GO:0003700">
    <property type="term" value="F:DNA-binding transcription factor activity"/>
    <property type="evidence" value="ECO:0007669"/>
    <property type="project" value="InterPro"/>
</dbReference>
<dbReference type="Pfam" id="PF04545">
    <property type="entry name" value="Sigma70_r4"/>
    <property type="match status" value="1"/>
</dbReference>
<feature type="domain" description="RNA polymerase sigma-70 region 4" evidence="1">
    <location>
        <begin position="59"/>
        <end position="108"/>
    </location>
</feature>
<dbReference type="GO" id="GO:0006352">
    <property type="term" value="P:DNA-templated transcription initiation"/>
    <property type="evidence" value="ECO:0007669"/>
    <property type="project" value="InterPro"/>
</dbReference>
<evidence type="ECO:0000259" key="1">
    <source>
        <dbReference type="Pfam" id="PF04545"/>
    </source>
</evidence>
<keyword evidence="3" id="KW-1185">Reference proteome</keyword>
<comment type="caution">
    <text evidence="2">The sequence shown here is derived from an EMBL/GenBank/DDBJ whole genome shotgun (WGS) entry which is preliminary data.</text>
</comment>
<organism evidence="2 3">
    <name type="scientific">Clostridium oryzae</name>
    <dbReference type="NCBI Taxonomy" id="1450648"/>
    <lineage>
        <taxon>Bacteria</taxon>
        <taxon>Bacillati</taxon>
        <taxon>Bacillota</taxon>
        <taxon>Clostridia</taxon>
        <taxon>Eubacteriales</taxon>
        <taxon>Clostridiaceae</taxon>
        <taxon>Clostridium</taxon>
    </lineage>
</organism>
<dbReference type="InterPro" id="IPR036388">
    <property type="entry name" value="WH-like_DNA-bd_sf"/>
</dbReference>
<proteinExistence type="predicted"/>
<evidence type="ECO:0000313" key="2">
    <source>
        <dbReference type="EMBL" id="OPJ59759.1"/>
    </source>
</evidence>
<sequence>MSNRTKVKLSQAEKDNLNSLFSVDDSDINGVVTSYLEDGYEQVENKIYYTELYKYIEKKLTKVELEVIKNYFGIGCKPLTLLEIGRKNSISGERVRQIKKKAIDKIKQNMEVTSR</sequence>
<protein>
    <submittedName>
        <fullName evidence="2">RNA polymerase sigma factor RpoD</fullName>
    </submittedName>
</protein>
<accession>A0A1V4IIM0</accession>
<reference evidence="2 3" key="1">
    <citation type="submission" date="2017-03" db="EMBL/GenBank/DDBJ databases">
        <title>Genome sequence of Clostridium oryzae DSM 28571.</title>
        <authorList>
            <person name="Poehlein A."/>
            <person name="Daniel R."/>
        </authorList>
    </citation>
    <scope>NUCLEOTIDE SEQUENCE [LARGE SCALE GENOMIC DNA]</scope>
    <source>
        <strain evidence="2 3">DSM 28571</strain>
    </source>
</reference>